<sequence>MAQWRILPGRVAGRYAAADAAVQALRARLEDSDRGGREKDGALARLRSRLQELQRELDGASRLSHDQGAQMRQEHRALQELLVEYDSLRKDHDRVKDDLASAENKLFDANSQISELKRFVSKLESQVKQLEHENLAKTRHMIQARSQAGLSQQPDLLLSPCKSRALLNSDRKWPSPEPDPSAHSGPASDRTAMHTSRCYSPPPETPTPLMKALLRMEEARGSRGHAPPGAGSGSTRPTVSFVEGSRGASLQRSLSPEGPRSSSLPPGTRRSAPTSTPTKRETLITPLSAKSSPKRCPTENYSTAFGRSPVQQLYSNGRLHVNSDQTDPSSTSLSRTSSLRKRLQFSSEGPEGSSVVPCQPSSGGPVLSNGAGPGEQTAGLGREEQGAELPDASDSDVPSSYQPQVQSLADTERLFDELTQEKQQIEAELSRIPGGGARVTMQSRLDEVALERRLEKVNRDLGSIRMTLKRFHVLRSSANI</sequence>
<feature type="compositionally biased region" description="Polar residues" evidence="2">
    <location>
        <begin position="299"/>
        <end position="315"/>
    </location>
</feature>
<dbReference type="PANTHER" id="PTHR14926">
    <property type="entry name" value="M-PHASE PHOSPHOPROTEIN 9"/>
    <property type="match status" value="1"/>
</dbReference>
<gene>
    <name evidence="3" type="ORF">ANANG_G00268420</name>
</gene>
<accession>A0A9D3LYM6</accession>
<reference evidence="3" key="1">
    <citation type="submission" date="2021-01" db="EMBL/GenBank/DDBJ databases">
        <title>A chromosome-scale assembly of European eel, Anguilla anguilla.</title>
        <authorList>
            <person name="Henkel C."/>
            <person name="Jong-Raadsen S.A."/>
            <person name="Dufour S."/>
            <person name="Weltzien F.-A."/>
            <person name="Palstra A.P."/>
            <person name="Pelster B."/>
            <person name="Spaink H.P."/>
            <person name="Van Den Thillart G.E."/>
            <person name="Jansen H."/>
            <person name="Zahm M."/>
            <person name="Klopp C."/>
            <person name="Cedric C."/>
            <person name="Louis A."/>
            <person name="Berthelot C."/>
            <person name="Parey E."/>
            <person name="Roest Crollius H."/>
            <person name="Montfort J."/>
            <person name="Robinson-Rechavi M."/>
            <person name="Bucao C."/>
            <person name="Bouchez O."/>
            <person name="Gislard M."/>
            <person name="Lluch J."/>
            <person name="Milhes M."/>
            <person name="Lampietro C."/>
            <person name="Lopez Roques C."/>
            <person name="Donnadieu C."/>
            <person name="Braasch I."/>
            <person name="Desvignes T."/>
            <person name="Postlethwait J."/>
            <person name="Bobe J."/>
            <person name="Guiguen Y."/>
            <person name="Dirks R."/>
        </authorList>
    </citation>
    <scope>NUCLEOTIDE SEQUENCE</scope>
    <source>
        <strain evidence="3">Tag_6206</strain>
        <tissue evidence="3">Liver</tissue>
    </source>
</reference>
<dbReference type="EMBL" id="JAFIRN010000015">
    <property type="protein sequence ID" value="KAG5835088.1"/>
    <property type="molecule type" value="Genomic_DNA"/>
</dbReference>
<protein>
    <recommendedName>
        <fullName evidence="5">M-phase phosphoprotein 9</fullName>
    </recommendedName>
</protein>
<evidence type="ECO:0000256" key="2">
    <source>
        <dbReference type="SAM" id="MobiDB-lite"/>
    </source>
</evidence>
<dbReference type="GO" id="GO:0005814">
    <property type="term" value="C:centriole"/>
    <property type="evidence" value="ECO:0007669"/>
    <property type="project" value="TreeGrafter"/>
</dbReference>
<feature type="compositionally biased region" description="Polar residues" evidence="2">
    <location>
        <begin position="248"/>
        <end position="277"/>
    </location>
</feature>
<evidence type="ECO:0000256" key="1">
    <source>
        <dbReference type="SAM" id="Coils"/>
    </source>
</evidence>
<dbReference type="PANTHER" id="PTHR14926:SF1">
    <property type="entry name" value="M-PHASE PHOSPHOPROTEIN 9"/>
    <property type="match status" value="1"/>
</dbReference>
<keyword evidence="1" id="KW-0175">Coiled coil</keyword>
<feature type="coiled-coil region" evidence="1">
    <location>
        <begin position="36"/>
        <end position="140"/>
    </location>
</feature>
<dbReference type="InterPro" id="IPR026636">
    <property type="entry name" value="MPHOSPH9"/>
</dbReference>
<evidence type="ECO:0000313" key="4">
    <source>
        <dbReference type="Proteomes" id="UP001044222"/>
    </source>
</evidence>
<dbReference type="Proteomes" id="UP001044222">
    <property type="component" value="Chromosome 15"/>
</dbReference>
<name>A0A9D3LYM6_ANGAN</name>
<evidence type="ECO:0008006" key="5">
    <source>
        <dbReference type="Google" id="ProtNLM"/>
    </source>
</evidence>
<dbReference type="Gene3D" id="1.10.287.1490">
    <property type="match status" value="1"/>
</dbReference>
<comment type="caution">
    <text evidence="3">The sequence shown here is derived from an EMBL/GenBank/DDBJ whole genome shotgun (WGS) entry which is preliminary data.</text>
</comment>
<proteinExistence type="predicted"/>
<organism evidence="3 4">
    <name type="scientific">Anguilla anguilla</name>
    <name type="common">European freshwater eel</name>
    <name type="synonym">Muraena anguilla</name>
    <dbReference type="NCBI Taxonomy" id="7936"/>
    <lineage>
        <taxon>Eukaryota</taxon>
        <taxon>Metazoa</taxon>
        <taxon>Chordata</taxon>
        <taxon>Craniata</taxon>
        <taxon>Vertebrata</taxon>
        <taxon>Euteleostomi</taxon>
        <taxon>Actinopterygii</taxon>
        <taxon>Neopterygii</taxon>
        <taxon>Teleostei</taxon>
        <taxon>Anguilliformes</taxon>
        <taxon>Anguillidae</taxon>
        <taxon>Anguilla</taxon>
    </lineage>
</organism>
<feature type="region of interest" description="Disordered" evidence="2">
    <location>
        <begin position="168"/>
        <end position="403"/>
    </location>
</feature>
<dbReference type="AlphaFoldDB" id="A0A9D3LYM6"/>
<keyword evidence="4" id="KW-1185">Reference proteome</keyword>
<evidence type="ECO:0000313" key="3">
    <source>
        <dbReference type="EMBL" id="KAG5835088.1"/>
    </source>
</evidence>